<feature type="transmembrane region" description="Helical" evidence="1">
    <location>
        <begin position="226"/>
        <end position="247"/>
    </location>
</feature>
<evidence type="ECO:0000256" key="1">
    <source>
        <dbReference type="SAM" id="Phobius"/>
    </source>
</evidence>
<feature type="transmembrane region" description="Helical" evidence="1">
    <location>
        <begin position="189"/>
        <end position="214"/>
    </location>
</feature>
<dbReference type="InterPro" id="IPR022057">
    <property type="entry name" value="Chs7"/>
</dbReference>
<dbReference type="Pfam" id="PF12271">
    <property type="entry name" value="Chs7"/>
    <property type="match status" value="1"/>
</dbReference>
<comment type="caution">
    <text evidence="2">The sequence shown here is derived from an EMBL/GenBank/DDBJ whole genome shotgun (WGS) entry which is preliminary data.</text>
</comment>
<dbReference type="GO" id="GO:0005789">
    <property type="term" value="C:endoplasmic reticulum membrane"/>
    <property type="evidence" value="ECO:0007669"/>
    <property type="project" value="TreeGrafter"/>
</dbReference>
<reference evidence="2 3" key="1">
    <citation type="submission" date="2016-07" db="EMBL/GenBank/DDBJ databases">
        <title>Pervasive Adenine N6-methylation of Active Genes in Fungi.</title>
        <authorList>
            <consortium name="DOE Joint Genome Institute"/>
            <person name="Mondo S.J."/>
            <person name="Dannebaum R.O."/>
            <person name="Kuo R.C."/>
            <person name="Labutti K."/>
            <person name="Haridas S."/>
            <person name="Kuo A."/>
            <person name="Salamov A."/>
            <person name="Ahrendt S.R."/>
            <person name="Lipzen A."/>
            <person name="Sullivan W."/>
            <person name="Andreopoulos W.B."/>
            <person name="Clum A."/>
            <person name="Lindquist E."/>
            <person name="Daum C."/>
            <person name="Ramamoorthy G.K."/>
            <person name="Gryganskyi A."/>
            <person name="Culley D."/>
            <person name="Magnuson J.K."/>
            <person name="James T.Y."/>
            <person name="O'Malley M.A."/>
            <person name="Stajich J.E."/>
            <person name="Spatafora J.W."/>
            <person name="Visel A."/>
            <person name="Grigoriev I.V."/>
        </authorList>
    </citation>
    <scope>NUCLEOTIDE SEQUENCE [LARGE SCALE GENOMIC DNA]</scope>
    <source>
        <strain evidence="2 3">JEL800</strain>
    </source>
</reference>
<dbReference type="PANTHER" id="PTHR35329:SF1">
    <property type="entry name" value="CHITIN SYNTHASE EXPORT CHAPERONE"/>
    <property type="match status" value="1"/>
</dbReference>
<keyword evidence="1" id="KW-0472">Membrane</keyword>
<evidence type="ECO:0000313" key="3">
    <source>
        <dbReference type="Proteomes" id="UP000193642"/>
    </source>
</evidence>
<dbReference type="AlphaFoldDB" id="A0A1Y2CWU5"/>
<dbReference type="OrthoDB" id="2189463at2759"/>
<keyword evidence="3" id="KW-1185">Reference proteome</keyword>
<feature type="transmembrane region" description="Helical" evidence="1">
    <location>
        <begin position="92"/>
        <end position="113"/>
    </location>
</feature>
<protein>
    <submittedName>
        <fullName evidence="2">Uncharacterized protein</fullName>
    </submittedName>
</protein>
<sequence length="305" mass="33715">MPPQPVLVFGSFDYVCSQTALPLCPLVGTSLVTPSCYARNIEISTGTLLFEPATIFIEVIALIMTAVMVYNIKSKITLGTVPLGCKEIALLLYLYAATLVNEFFLVSGIIPMASPAYKYFVATHIGLIVAGFWALAFNGVVGFQWFEDGTPLSLWTLRGSSFAVFFVSFLVSILTFTSSGGLNSAYPTLLYIIYFILPLVFLIVYGVLQTILIVNTLDDRWPLCDLFFAYLFFVVGLCLQFGLSTGLCNIANHYIDGIFFGCVFTLLGVMMVYKYWDSVTRDDVEFAVGGKPDDNMYLLDNHIIS</sequence>
<organism evidence="2 3">
    <name type="scientific">Rhizoclosmatium globosum</name>
    <dbReference type="NCBI Taxonomy" id="329046"/>
    <lineage>
        <taxon>Eukaryota</taxon>
        <taxon>Fungi</taxon>
        <taxon>Fungi incertae sedis</taxon>
        <taxon>Chytridiomycota</taxon>
        <taxon>Chytridiomycota incertae sedis</taxon>
        <taxon>Chytridiomycetes</taxon>
        <taxon>Chytridiales</taxon>
        <taxon>Chytriomycetaceae</taxon>
        <taxon>Rhizoclosmatium</taxon>
    </lineage>
</organism>
<gene>
    <name evidence="2" type="ORF">BCR33DRAFT_656197</name>
</gene>
<feature type="transmembrane region" description="Helical" evidence="1">
    <location>
        <begin position="119"/>
        <end position="143"/>
    </location>
</feature>
<dbReference type="PANTHER" id="PTHR35329">
    <property type="entry name" value="CHITIN SYNTHASE EXPORT CHAPERONE"/>
    <property type="match status" value="1"/>
</dbReference>
<keyword evidence="1" id="KW-1133">Transmembrane helix</keyword>
<feature type="transmembrane region" description="Helical" evidence="1">
    <location>
        <begin position="53"/>
        <end position="72"/>
    </location>
</feature>
<feature type="transmembrane region" description="Helical" evidence="1">
    <location>
        <begin position="253"/>
        <end position="273"/>
    </location>
</feature>
<evidence type="ECO:0000313" key="2">
    <source>
        <dbReference type="EMBL" id="ORY51490.1"/>
    </source>
</evidence>
<name>A0A1Y2CWU5_9FUNG</name>
<feature type="transmembrane region" description="Helical" evidence="1">
    <location>
        <begin position="155"/>
        <end position="177"/>
    </location>
</feature>
<accession>A0A1Y2CWU5</accession>
<dbReference type="GO" id="GO:0006457">
    <property type="term" value="P:protein folding"/>
    <property type="evidence" value="ECO:0007669"/>
    <property type="project" value="TreeGrafter"/>
</dbReference>
<dbReference type="EMBL" id="MCGO01000005">
    <property type="protein sequence ID" value="ORY51490.1"/>
    <property type="molecule type" value="Genomic_DNA"/>
</dbReference>
<dbReference type="GO" id="GO:0051082">
    <property type="term" value="F:unfolded protein binding"/>
    <property type="evidence" value="ECO:0007669"/>
    <property type="project" value="TreeGrafter"/>
</dbReference>
<dbReference type="STRING" id="329046.A0A1Y2CWU5"/>
<dbReference type="Proteomes" id="UP000193642">
    <property type="component" value="Unassembled WGS sequence"/>
</dbReference>
<proteinExistence type="predicted"/>
<keyword evidence="1" id="KW-0812">Transmembrane</keyword>